<organism evidence="1 2">
    <name type="scientific">Capsella rubella</name>
    <dbReference type="NCBI Taxonomy" id="81985"/>
    <lineage>
        <taxon>Eukaryota</taxon>
        <taxon>Viridiplantae</taxon>
        <taxon>Streptophyta</taxon>
        <taxon>Embryophyta</taxon>
        <taxon>Tracheophyta</taxon>
        <taxon>Spermatophyta</taxon>
        <taxon>Magnoliopsida</taxon>
        <taxon>eudicotyledons</taxon>
        <taxon>Gunneridae</taxon>
        <taxon>Pentapetalae</taxon>
        <taxon>rosids</taxon>
        <taxon>malvids</taxon>
        <taxon>Brassicales</taxon>
        <taxon>Brassicaceae</taxon>
        <taxon>Camelineae</taxon>
        <taxon>Capsella</taxon>
    </lineage>
</organism>
<accession>R0EU66</accession>
<evidence type="ECO:0000313" key="2">
    <source>
        <dbReference type="Proteomes" id="UP000029121"/>
    </source>
</evidence>
<dbReference type="EMBL" id="KB870812">
    <property type="protein sequence ID" value="EOA12617.1"/>
    <property type="molecule type" value="Genomic_DNA"/>
</dbReference>
<dbReference type="Proteomes" id="UP000029121">
    <property type="component" value="Unassembled WGS sequence"/>
</dbReference>
<evidence type="ECO:0000313" key="1">
    <source>
        <dbReference type="EMBL" id="EOA12617.1"/>
    </source>
</evidence>
<proteinExistence type="predicted"/>
<gene>
    <name evidence="1" type="ORF">CARUB_v10027469mg</name>
</gene>
<sequence length="78" mass="9237">MSLCDRKKRKKERFLLLRFSHLCPVASYLRFVWMRLVALSRSNPTFIFKHKSTNVFSLGETYVKPMVLIDCSIRIAEI</sequence>
<reference evidence="2" key="1">
    <citation type="journal article" date="2013" name="Nat. Genet.">
        <title>The Capsella rubella genome and the genomic consequences of rapid mating system evolution.</title>
        <authorList>
            <person name="Slotte T."/>
            <person name="Hazzouri K.M."/>
            <person name="Agren J.A."/>
            <person name="Koenig D."/>
            <person name="Maumus F."/>
            <person name="Guo Y.L."/>
            <person name="Steige K."/>
            <person name="Platts A.E."/>
            <person name="Escobar J.S."/>
            <person name="Newman L.K."/>
            <person name="Wang W."/>
            <person name="Mandakova T."/>
            <person name="Vello E."/>
            <person name="Smith L.M."/>
            <person name="Henz S.R."/>
            <person name="Steffen J."/>
            <person name="Takuno S."/>
            <person name="Brandvain Y."/>
            <person name="Coop G."/>
            <person name="Andolfatto P."/>
            <person name="Hu T.T."/>
            <person name="Blanchette M."/>
            <person name="Clark R.M."/>
            <person name="Quesneville H."/>
            <person name="Nordborg M."/>
            <person name="Gaut B.S."/>
            <person name="Lysak M.A."/>
            <person name="Jenkins J."/>
            <person name="Grimwood J."/>
            <person name="Chapman J."/>
            <person name="Prochnik S."/>
            <person name="Shu S."/>
            <person name="Rokhsar D."/>
            <person name="Schmutz J."/>
            <person name="Weigel D."/>
            <person name="Wright S.I."/>
        </authorList>
    </citation>
    <scope>NUCLEOTIDE SEQUENCE [LARGE SCALE GENOMIC DNA]</scope>
    <source>
        <strain evidence="2">cv. Monte Gargano</strain>
    </source>
</reference>
<protein>
    <submittedName>
        <fullName evidence="1">Uncharacterized protein</fullName>
    </submittedName>
</protein>
<keyword evidence="2" id="KW-1185">Reference proteome</keyword>
<dbReference type="AlphaFoldDB" id="R0EU66"/>
<name>R0EU66_9BRAS</name>